<reference evidence="2" key="1">
    <citation type="submission" date="2024-05" db="EMBL/GenBank/DDBJ databases">
        <title>Draft genome assemblies of 36 bacteria isolated from hibernating arctic ground squirrels.</title>
        <authorList>
            <person name="McKee H."/>
            <person name="Mullen L."/>
            <person name="Drown D.M."/>
            <person name="Duddleston K.N."/>
        </authorList>
    </citation>
    <scope>NUCLEOTIDE SEQUENCE</scope>
    <source>
        <strain evidence="2">AN1007</strain>
    </source>
</reference>
<feature type="transmembrane region" description="Helical" evidence="1">
    <location>
        <begin position="6"/>
        <end position="28"/>
    </location>
</feature>
<protein>
    <recommendedName>
        <fullName evidence="3">MotA/TolQ/ExbB proton channel domain-containing protein</fullName>
    </recommendedName>
</protein>
<dbReference type="RefSeq" id="WP_366294398.1">
    <property type="nucleotide sequence ID" value="NZ_CP159992.1"/>
</dbReference>
<gene>
    <name evidence="2" type="ORF">ABXS70_05160</name>
</gene>
<dbReference type="AlphaFoldDB" id="A0AAU8NDZ1"/>
<evidence type="ECO:0000256" key="1">
    <source>
        <dbReference type="SAM" id="Phobius"/>
    </source>
</evidence>
<keyword evidence="1" id="KW-1133">Transmembrane helix</keyword>
<sequence length="194" mass="22498">MQLTPTNILILYLLGGIVVLEWISFFVFKHGLNKPVNRKVWTTYFSYHEDTLSLYTSYKALSKHKLRLIKITVKSMNVKNSFIEKSFDFISKFVFTLAIAFIGFHVAISSALLTYLNNNKEELMKQDKSKWVDSVQDIFTTFTNGYDFYQSLGFSGTLIVVVALNHLFLASLKQQQHNFHLNVIEEVEKELSHK</sequence>
<keyword evidence="1" id="KW-0472">Membrane</keyword>
<feature type="transmembrane region" description="Helical" evidence="1">
    <location>
        <begin position="93"/>
        <end position="116"/>
    </location>
</feature>
<accession>A0AAU8NDZ1</accession>
<organism evidence="2">
    <name type="scientific">Paenibacillus sp. AN1007</name>
    <dbReference type="NCBI Taxonomy" id="3151385"/>
    <lineage>
        <taxon>Bacteria</taxon>
        <taxon>Bacillati</taxon>
        <taxon>Bacillota</taxon>
        <taxon>Bacilli</taxon>
        <taxon>Bacillales</taxon>
        <taxon>Paenibacillaceae</taxon>
        <taxon>Paenibacillus</taxon>
    </lineage>
</organism>
<feature type="transmembrane region" description="Helical" evidence="1">
    <location>
        <begin position="148"/>
        <end position="169"/>
    </location>
</feature>
<evidence type="ECO:0008006" key="3">
    <source>
        <dbReference type="Google" id="ProtNLM"/>
    </source>
</evidence>
<proteinExistence type="predicted"/>
<dbReference type="EMBL" id="CP159992">
    <property type="protein sequence ID" value="XCP96105.1"/>
    <property type="molecule type" value="Genomic_DNA"/>
</dbReference>
<keyword evidence="1" id="KW-0812">Transmembrane</keyword>
<evidence type="ECO:0000313" key="2">
    <source>
        <dbReference type="EMBL" id="XCP96105.1"/>
    </source>
</evidence>
<name>A0AAU8NDZ1_9BACL</name>